<reference evidence="2 3" key="1">
    <citation type="journal article" date="2012" name="PLoS Pathog.">
        <title>Diverse lifestyles and strategies of plant pathogenesis encoded in the genomes of eighteen Dothideomycetes fungi.</title>
        <authorList>
            <person name="Ohm R.A."/>
            <person name="Feau N."/>
            <person name="Henrissat B."/>
            <person name="Schoch C.L."/>
            <person name="Horwitz B.A."/>
            <person name="Barry K.W."/>
            <person name="Condon B.J."/>
            <person name="Copeland A.C."/>
            <person name="Dhillon B."/>
            <person name="Glaser F."/>
            <person name="Hesse C.N."/>
            <person name="Kosti I."/>
            <person name="LaButti K."/>
            <person name="Lindquist E.A."/>
            <person name="Lucas S."/>
            <person name="Salamov A.A."/>
            <person name="Bradshaw R.E."/>
            <person name="Ciuffetti L."/>
            <person name="Hamelin R.C."/>
            <person name="Kema G.H.J."/>
            <person name="Lawrence C."/>
            <person name="Scott J.A."/>
            <person name="Spatafora J.W."/>
            <person name="Turgeon B.G."/>
            <person name="de Wit P.J.G.M."/>
            <person name="Zhong S."/>
            <person name="Goodwin S.B."/>
            <person name="Grigoriev I.V."/>
        </authorList>
    </citation>
    <scope>NUCLEOTIDE SEQUENCE [LARGE SCALE GENOMIC DNA]</scope>
    <source>
        <strain evidence="3">C4 / ATCC 48331 / race T</strain>
    </source>
</reference>
<feature type="region of interest" description="Disordered" evidence="1">
    <location>
        <begin position="1"/>
        <end position="41"/>
    </location>
</feature>
<name>N4X911_COCH4</name>
<organism evidence="2 3">
    <name type="scientific">Cochliobolus heterostrophus (strain C4 / ATCC 48331 / race T)</name>
    <name type="common">Southern corn leaf blight fungus</name>
    <name type="synonym">Bipolaris maydis</name>
    <dbReference type="NCBI Taxonomy" id="665024"/>
    <lineage>
        <taxon>Eukaryota</taxon>
        <taxon>Fungi</taxon>
        <taxon>Dikarya</taxon>
        <taxon>Ascomycota</taxon>
        <taxon>Pezizomycotina</taxon>
        <taxon>Dothideomycetes</taxon>
        <taxon>Pleosporomycetidae</taxon>
        <taxon>Pleosporales</taxon>
        <taxon>Pleosporineae</taxon>
        <taxon>Pleosporaceae</taxon>
        <taxon>Bipolaris</taxon>
    </lineage>
</organism>
<evidence type="ECO:0000313" key="2">
    <source>
        <dbReference type="EMBL" id="ENI03011.1"/>
    </source>
</evidence>
<dbReference type="OrthoDB" id="3798483at2759"/>
<dbReference type="AlphaFoldDB" id="N4X911"/>
<keyword evidence="3" id="KW-1185">Reference proteome</keyword>
<protein>
    <submittedName>
        <fullName evidence="2">Uncharacterized protein</fullName>
    </submittedName>
</protein>
<proteinExistence type="predicted"/>
<accession>N4X911</accession>
<evidence type="ECO:0000313" key="3">
    <source>
        <dbReference type="Proteomes" id="UP000012338"/>
    </source>
</evidence>
<dbReference type="EMBL" id="KB733461">
    <property type="protein sequence ID" value="ENI03011.1"/>
    <property type="molecule type" value="Genomic_DNA"/>
</dbReference>
<dbReference type="Proteomes" id="UP000012338">
    <property type="component" value="Unassembled WGS sequence"/>
</dbReference>
<feature type="compositionally biased region" description="Basic and acidic residues" evidence="1">
    <location>
        <begin position="1"/>
        <end position="13"/>
    </location>
</feature>
<gene>
    <name evidence="2" type="ORF">COCC4DRAFT_42114</name>
</gene>
<dbReference type="HOGENOM" id="CLU_1229826_0_0_1"/>
<sequence length="225" mass="25032">MCQERCAHPHDGFDDPLANPEPSIRKGTQEDSDEEALNDVDAEWGELSQELPNRNGGNVDSWDLLGRRAEDNVDYTKSGLSVGTRNIGSVTSYKQVEIKQRLLWDTFVDHFKGVSDNEPLRRQLLLHVDDKADTTVIMSMCAKVERIASDLGIASVVIRAAPTGVAACNFGGSTLHSLLRLLVKEKVHQALSPGNLRTLQEMFRSLQYSIIDEKSMGPLRKSTWI</sequence>
<evidence type="ECO:0000256" key="1">
    <source>
        <dbReference type="SAM" id="MobiDB-lite"/>
    </source>
</evidence>
<dbReference type="InterPro" id="IPR027417">
    <property type="entry name" value="P-loop_NTPase"/>
</dbReference>
<dbReference type="Gene3D" id="3.40.50.300">
    <property type="entry name" value="P-loop containing nucleotide triphosphate hydrolases"/>
    <property type="match status" value="1"/>
</dbReference>
<reference evidence="3" key="2">
    <citation type="journal article" date="2013" name="PLoS Genet.">
        <title>Comparative genome structure, secondary metabolite, and effector coding capacity across Cochliobolus pathogens.</title>
        <authorList>
            <person name="Condon B.J."/>
            <person name="Leng Y."/>
            <person name="Wu D."/>
            <person name="Bushley K.E."/>
            <person name="Ohm R.A."/>
            <person name="Otillar R."/>
            <person name="Martin J."/>
            <person name="Schackwitz W."/>
            <person name="Grimwood J."/>
            <person name="MohdZainudin N."/>
            <person name="Xue C."/>
            <person name="Wang R."/>
            <person name="Manning V.A."/>
            <person name="Dhillon B."/>
            <person name="Tu Z.J."/>
            <person name="Steffenson B.J."/>
            <person name="Salamov A."/>
            <person name="Sun H."/>
            <person name="Lowry S."/>
            <person name="LaButti K."/>
            <person name="Han J."/>
            <person name="Copeland A."/>
            <person name="Lindquist E."/>
            <person name="Barry K."/>
            <person name="Schmutz J."/>
            <person name="Baker S.E."/>
            <person name="Ciuffetti L.M."/>
            <person name="Grigoriev I.V."/>
            <person name="Zhong S."/>
            <person name="Turgeon B.G."/>
        </authorList>
    </citation>
    <scope>NUCLEOTIDE SEQUENCE [LARGE SCALE GENOMIC DNA]</scope>
    <source>
        <strain evidence="3">C4 / ATCC 48331 / race T</strain>
    </source>
</reference>
<feature type="compositionally biased region" description="Acidic residues" evidence="1">
    <location>
        <begin position="30"/>
        <end position="41"/>
    </location>
</feature>